<keyword evidence="2" id="KW-0285">Flavoprotein</keyword>
<dbReference type="PANTHER" id="PTHR43104:SF4">
    <property type="entry name" value="L-2-HYDROXYGLUTARATE DEHYDROGENASE, MITOCHONDRIAL"/>
    <property type="match status" value="1"/>
</dbReference>
<gene>
    <name evidence="7" type="ORF">WH96_12405</name>
</gene>
<organism evidence="7 8">
    <name type="scientific">Kiloniella spongiae</name>
    <dbReference type="NCBI Taxonomy" id="1489064"/>
    <lineage>
        <taxon>Bacteria</taxon>
        <taxon>Pseudomonadati</taxon>
        <taxon>Pseudomonadota</taxon>
        <taxon>Alphaproteobacteria</taxon>
        <taxon>Rhodospirillales</taxon>
        <taxon>Kiloniellaceae</taxon>
        <taxon>Kiloniella</taxon>
    </lineage>
</organism>
<evidence type="ECO:0000313" key="8">
    <source>
        <dbReference type="Proteomes" id="UP000035444"/>
    </source>
</evidence>
<evidence type="ECO:0000256" key="5">
    <source>
        <dbReference type="ARBA" id="ARBA00037941"/>
    </source>
</evidence>
<comment type="cofactor">
    <cofactor evidence="1">
        <name>FAD</name>
        <dbReference type="ChEBI" id="CHEBI:57692"/>
    </cofactor>
</comment>
<dbReference type="OrthoDB" id="9801699at2"/>
<dbReference type="AlphaFoldDB" id="A0A0H2MUZ3"/>
<dbReference type="SUPFAM" id="SSF51905">
    <property type="entry name" value="FAD/NAD(P)-binding domain"/>
    <property type="match status" value="1"/>
</dbReference>
<keyword evidence="8" id="KW-1185">Reference proteome</keyword>
<evidence type="ECO:0000256" key="1">
    <source>
        <dbReference type="ARBA" id="ARBA00001974"/>
    </source>
</evidence>
<accession>A0A0H2MUZ3</accession>
<dbReference type="RefSeq" id="WP_047764471.1">
    <property type="nucleotide sequence ID" value="NZ_LAQL01000007.1"/>
</dbReference>
<dbReference type="Pfam" id="PF01266">
    <property type="entry name" value="DAO"/>
    <property type="match status" value="1"/>
</dbReference>
<dbReference type="Proteomes" id="UP000035444">
    <property type="component" value="Unassembled WGS sequence"/>
</dbReference>
<dbReference type="Gene3D" id="3.50.50.60">
    <property type="entry name" value="FAD/NAD(P)-binding domain"/>
    <property type="match status" value="1"/>
</dbReference>
<evidence type="ECO:0000256" key="2">
    <source>
        <dbReference type="ARBA" id="ARBA00022630"/>
    </source>
</evidence>
<reference evidence="7 8" key="1">
    <citation type="submission" date="2015-03" db="EMBL/GenBank/DDBJ databases">
        <title>Genome Sequence of Kiloniella spongiae MEBiC09566, isolated from a marine sponge.</title>
        <authorList>
            <person name="Shao Z."/>
            <person name="Wang L."/>
            <person name="Li X."/>
        </authorList>
    </citation>
    <scope>NUCLEOTIDE SEQUENCE [LARGE SCALE GENOMIC DNA]</scope>
    <source>
        <strain evidence="7 8">MEBiC09566</strain>
    </source>
</reference>
<dbReference type="PATRIC" id="fig|1489064.4.peg.3804"/>
<dbReference type="Gene3D" id="3.30.9.10">
    <property type="entry name" value="D-Amino Acid Oxidase, subunit A, domain 2"/>
    <property type="match status" value="1"/>
</dbReference>
<evidence type="ECO:0000256" key="4">
    <source>
        <dbReference type="ARBA" id="ARBA00023002"/>
    </source>
</evidence>
<dbReference type="EMBL" id="LAQL01000007">
    <property type="protein sequence ID" value="KLN60505.1"/>
    <property type="molecule type" value="Genomic_DNA"/>
</dbReference>
<protein>
    <submittedName>
        <fullName evidence="7">FAD-dependent oxidoreductase</fullName>
    </submittedName>
</protein>
<feature type="domain" description="FAD dependent oxidoreductase" evidence="6">
    <location>
        <begin position="5"/>
        <end position="359"/>
    </location>
</feature>
<dbReference type="GO" id="GO:0047545">
    <property type="term" value="F:(S)-2-hydroxyglutarate dehydrogenase activity"/>
    <property type="evidence" value="ECO:0007669"/>
    <property type="project" value="TreeGrafter"/>
</dbReference>
<dbReference type="STRING" id="1489064.WH96_12405"/>
<evidence type="ECO:0000313" key="7">
    <source>
        <dbReference type="EMBL" id="KLN60505.1"/>
    </source>
</evidence>
<dbReference type="PANTHER" id="PTHR43104">
    <property type="entry name" value="L-2-HYDROXYGLUTARATE DEHYDROGENASE, MITOCHONDRIAL"/>
    <property type="match status" value="1"/>
</dbReference>
<sequence>MEQVDCVVIGAGVVGMACARALALSGREVIVIEKESMPGSEISARNSGVIHAGIYYPQNSLKAELCVKGKELLYSYCHDHAVPHKNCGKLIVATTPAEENTLEDIRKRAIKNGVDDLYYLSESEIKAREPELHATKALYSPSTGILDVHNLILAFQGDLENYGGMIAFNTPVTGGEVSDQGIILHTGGESPMTLRAKTVVNAGGLYAPILAGKLINFPKNCVPDLFYAKGNYFSLSGKAPFSNLIYPVPEAAGLGVHVTLDMEGQIRFGPDVEWVETLDYEVSPDRSTPFYEAIRRYWPALKDGTLTPDYSGIRPKLQAPGKPAVDFVIQDQNNHGVPGLVNLFGIESPGLTASMAIAEKVLLSIQR</sequence>
<keyword evidence="3" id="KW-0274">FAD</keyword>
<proteinExistence type="inferred from homology"/>
<name>A0A0H2MUZ3_9PROT</name>
<keyword evidence="4" id="KW-0560">Oxidoreductase</keyword>
<dbReference type="InterPro" id="IPR006076">
    <property type="entry name" value="FAD-dep_OxRdtase"/>
</dbReference>
<dbReference type="InterPro" id="IPR036188">
    <property type="entry name" value="FAD/NAD-bd_sf"/>
</dbReference>
<evidence type="ECO:0000259" key="6">
    <source>
        <dbReference type="Pfam" id="PF01266"/>
    </source>
</evidence>
<comment type="caution">
    <text evidence="7">The sequence shown here is derived from an EMBL/GenBank/DDBJ whole genome shotgun (WGS) entry which is preliminary data.</text>
</comment>
<comment type="similarity">
    <text evidence="5">Belongs to the L2HGDH family.</text>
</comment>
<evidence type="ECO:0000256" key="3">
    <source>
        <dbReference type="ARBA" id="ARBA00022827"/>
    </source>
</evidence>